<dbReference type="EMBL" id="CP016070">
    <property type="protein sequence ID" value="AOW80065.1"/>
    <property type="molecule type" value="Genomic_DNA"/>
</dbReference>
<dbReference type="Gene3D" id="3.40.50.1010">
    <property type="entry name" value="5'-nuclease"/>
    <property type="match status" value="1"/>
</dbReference>
<name>A0A1D8S3Y6_9EURY</name>
<evidence type="ECO:0000313" key="3">
    <source>
        <dbReference type="Proteomes" id="UP000185608"/>
    </source>
</evidence>
<dbReference type="PATRIC" id="fig|1855411.3.peg.879"/>
<protein>
    <recommendedName>
        <fullName evidence="1">PIN domain-containing protein</fullName>
    </recommendedName>
</protein>
<feature type="domain" description="PIN" evidence="1">
    <location>
        <begin position="2"/>
        <end position="112"/>
    </location>
</feature>
<sequence length="126" mass="14293">MIYADTDFFIALVKDDDWLQSRAAEIAREYEGEIYTSRSTLLELLVISDRFEFDRLAALSYALDIAHVEEDESVLFRAADYMDQHGLTAFDAYHVAYADSDPIVSSDKQIEAVTDRRIAIESGAQD</sequence>
<reference evidence="2 3" key="1">
    <citation type="submission" date="2016-06" db="EMBL/GenBank/DDBJ databases">
        <title>Discovery of anaerobic lithoheterotrophic haloarchaeon capable of sulfur respiration by hydrogen and formate.</title>
        <authorList>
            <person name="Sorokin D.Y."/>
            <person name="Kublanov I.V."/>
            <person name="Roman P."/>
            <person name="Sinninghe Damste J.S."/>
            <person name="Golyshin P.N."/>
            <person name="Rojo D."/>
            <person name="Ciordia S."/>
            <person name="Mena Md.C."/>
            <person name="Ferrer M."/>
            <person name="Smedile F."/>
            <person name="Messina E."/>
            <person name="La Cono V."/>
            <person name="Yakimov M.M."/>
        </authorList>
    </citation>
    <scope>NUCLEOTIDE SEQUENCE [LARGE SCALE GENOMIC DNA]</scope>
    <source>
        <strain evidence="2 3">HTSR1</strain>
    </source>
</reference>
<dbReference type="STRING" id="1873524.HSR6_0895"/>
<dbReference type="GeneID" id="29828883"/>
<dbReference type="KEGG" id="halh:HTSR_0880"/>
<evidence type="ECO:0000259" key="1">
    <source>
        <dbReference type="Pfam" id="PF01850"/>
    </source>
</evidence>
<dbReference type="Proteomes" id="UP000185608">
    <property type="component" value="Chromosome"/>
</dbReference>
<accession>A0A1D8S3Y6</accession>
<dbReference type="InterPro" id="IPR002716">
    <property type="entry name" value="PIN_dom"/>
</dbReference>
<dbReference type="RefSeq" id="WP_070364787.1">
    <property type="nucleotide sequence ID" value="NZ_CP016070.1"/>
</dbReference>
<dbReference type="InterPro" id="IPR029060">
    <property type="entry name" value="PIN-like_dom_sf"/>
</dbReference>
<proteinExistence type="predicted"/>
<dbReference type="AlphaFoldDB" id="A0A1D8S3Y6"/>
<dbReference type="Pfam" id="PF01850">
    <property type="entry name" value="PIN"/>
    <property type="match status" value="1"/>
</dbReference>
<gene>
    <name evidence="2" type="ORF">HTSR_0880</name>
</gene>
<dbReference type="SUPFAM" id="SSF88723">
    <property type="entry name" value="PIN domain-like"/>
    <property type="match status" value="1"/>
</dbReference>
<organism evidence="2 3">
    <name type="scientific">Halodesulfurarchaeum formicicum</name>
    <dbReference type="NCBI Taxonomy" id="1873524"/>
    <lineage>
        <taxon>Archaea</taxon>
        <taxon>Methanobacteriati</taxon>
        <taxon>Methanobacteriota</taxon>
        <taxon>Stenosarchaea group</taxon>
        <taxon>Halobacteria</taxon>
        <taxon>Halobacteriales</taxon>
        <taxon>Halobacteriaceae</taxon>
        <taxon>Halodesulfurarchaeum</taxon>
    </lineage>
</organism>
<evidence type="ECO:0000313" key="2">
    <source>
        <dbReference type="EMBL" id="AOW80065.1"/>
    </source>
</evidence>